<organism evidence="3">
    <name type="scientific">Salpingoeca rosetta (strain ATCC 50818 / BSB-021)</name>
    <dbReference type="NCBI Taxonomy" id="946362"/>
    <lineage>
        <taxon>Eukaryota</taxon>
        <taxon>Choanoflagellata</taxon>
        <taxon>Craspedida</taxon>
        <taxon>Salpingoecidae</taxon>
        <taxon>Salpingoeca</taxon>
    </lineage>
</organism>
<feature type="compositionally biased region" description="Low complexity" evidence="1">
    <location>
        <begin position="179"/>
        <end position="190"/>
    </location>
</feature>
<feature type="compositionally biased region" description="Basic and acidic residues" evidence="1">
    <location>
        <begin position="339"/>
        <end position="349"/>
    </location>
</feature>
<dbReference type="AlphaFoldDB" id="F2U772"/>
<dbReference type="GeneID" id="16075375"/>
<feature type="compositionally biased region" description="Polar residues" evidence="1">
    <location>
        <begin position="234"/>
        <end position="245"/>
    </location>
</feature>
<proteinExistence type="predicted"/>
<dbReference type="PANTHER" id="PTHR13621:SF2">
    <property type="entry name" value="PROLINE-RICH PROTEIN PRCC"/>
    <property type="match status" value="1"/>
</dbReference>
<evidence type="ECO:0000256" key="1">
    <source>
        <dbReference type="SAM" id="MobiDB-lite"/>
    </source>
</evidence>
<feature type="region of interest" description="Disordered" evidence="1">
    <location>
        <begin position="1"/>
        <end position="314"/>
    </location>
</feature>
<feature type="compositionally biased region" description="Low complexity" evidence="1">
    <location>
        <begin position="136"/>
        <end position="164"/>
    </location>
</feature>
<dbReference type="OMA" id="RTHPIRI"/>
<dbReference type="Proteomes" id="UP000007799">
    <property type="component" value="Unassembled WGS sequence"/>
</dbReference>
<dbReference type="EMBL" id="GL832963">
    <property type="protein sequence ID" value="EGD83289.1"/>
    <property type="molecule type" value="Genomic_DNA"/>
</dbReference>
<dbReference type="Pfam" id="PF10253">
    <property type="entry name" value="PRCC"/>
    <property type="match status" value="1"/>
</dbReference>
<name>F2U772_SALR5</name>
<dbReference type="GO" id="GO:0005634">
    <property type="term" value="C:nucleus"/>
    <property type="evidence" value="ECO:0007669"/>
    <property type="project" value="TreeGrafter"/>
</dbReference>
<feature type="compositionally biased region" description="Low complexity" evidence="1">
    <location>
        <begin position="221"/>
        <end position="233"/>
    </location>
</feature>
<dbReference type="RefSeq" id="XP_004994793.1">
    <property type="nucleotide sequence ID" value="XM_004994736.1"/>
</dbReference>
<dbReference type="KEGG" id="sre:PTSG_03899"/>
<dbReference type="PANTHER" id="PTHR13621">
    <property type="entry name" value="PROLINE-RICH PROTEIN PRCC"/>
    <property type="match status" value="1"/>
</dbReference>
<feature type="compositionally biased region" description="Acidic residues" evidence="1">
    <location>
        <begin position="67"/>
        <end position="80"/>
    </location>
</feature>
<accession>F2U772</accession>
<evidence type="ECO:0000313" key="2">
    <source>
        <dbReference type="EMBL" id="EGD83289.1"/>
    </source>
</evidence>
<reference evidence="2" key="1">
    <citation type="submission" date="2009-08" db="EMBL/GenBank/DDBJ databases">
        <title>Annotation of Salpingoeca rosetta.</title>
        <authorList>
            <consortium name="The Broad Institute Genome Sequencing Platform"/>
            <person name="Russ C."/>
            <person name="Cuomo C."/>
            <person name="Burger G."/>
            <person name="Gray M.W."/>
            <person name="Holland P.W.H."/>
            <person name="King N."/>
            <person name="Lang F.B.F."/>
            <person name="Roger A.J."/>
            <person name="Ruiz-Trillo I."/>
            <person name="Young S.K."/>
            <person name="Zeng Q."/>
            <person name="Gargeya S."/>
            <person name="Alvarado L."/>
            <person name="Berlin A."/>
            <person name="Chapman S.B."/>
            <person name="Chen Z."/>
            <person name="Freedman E."/>
            <person name="Gellesch M."/>
            <person name="Goldberg J."/>
            <person name="Griggs A."/>
            <person name="Gujja S."/>
            <person name="Heilman E."/>
            <person name="Heiman D."/>
            <person name="Howarth C."/>
            <person name="Mehta T."/>
            <person name="Neiman D."/>
            <person name="Pearson M."/>
            <person name="Roberts A."/>
            <person name="Saif S."/>
            <person name="Shea T."/>
            <person name="Shenoy N."/>
            <person name="Sisk P."/>
            <person name="Stolte C."/>
            <person name="Sykes S."/>
            <person name="White J."/>
            <person name="Yandava C."/>
            <person name="Haas B."/>
            <person name="Nusbaum C."/>
            <person name="Birren B."/>
        </authorList>
    </citation>
    <scope>NUCLEOTIDE SEQUENCE [LARGE SCALE GENOMIC DNA]</scope>
    <source>
        <strain evidence="2">ATCC 50818</strain>
    </source>
</reference>
<keyword evidence="3" id="KW-1185">Reference proteome</keyword>
<dbReference type="eggNOG" id="KOG3903">
    <property type="taxonomic scope" value="Eukaryota"/>
</dbReference>
<dbReference type="InParanoid" id="F2U772"/>
<sequence>MSLVDYGSSSDEDHSEDEEEQRVVGSTAGVKKAAPPRQAAAVDKKKQRLRAALEAKRRQMFNLPDPDASEFQEDDDEDDDAQSRQMAPAPKKPKLFSELLPAPKHSSATPAAKVQRSSITTTTTTTSKPASTGPGASSSSTTSTVAAASSAAASSSSSSTAASSLQPRQLQKKAAGIPATSTSKHTATAARPANRFGLVADDDDGDDDGDDDDDGEGGVSGARASSFSASVRRQTQYRIASTSVTAAPVSGLPPPPSYDMHSQYQSAPVPKGKPKFGYGRAPQVVTSQQQQQQQYQEQQSAHGTTSKLVVTEEDEELKRFLGRREGHGAIKLVNVDDRERRDTFDEWRAKTKNSTDTTPKSSLEADVPKGMERRKHQITYLAAEARAREQELQTKWAHSAAARRAARQRYGF</sequence>
<dbReference type="STRING" id="946362.F2U772"/>
<feature type="region of interest" description="Disordered" evidence="1">
    <location>
        <begin position="339"/>
        <end position="371"/>
    </location>
</feature>
<feature type="compositionally biased region" description="Acidic residues" evidence="1">
    <location>
        <begin position="200"/>
        <end position="216"/>
    </location>
</feature>
<feature type="compositionally biased region" description="Polar residues" evidence="1">
    <location>
        <begin position="352"/>
        <end position="361"/>
    </location>
</feature>
<gene>
    <name evidence="2" type="ORF">PTSG_03899</name>
</gene>
<feature type="compositionally biased region" description="Low complexity" evidence="1">
    <location>
        <begin position="288"/>
        <end position="299"/>
    </location>
</feature>
<dbReference type="InterPro" id="IPR018800">
    <property type="entry name" value="PRCC"/>
</dbReference>
<evidence type="ECO:0000313" key="3">
    <source>
        <dbReference type="Proteomes" id="UP000007799"/>
    </source>
</evidence>
<evidence type="ECO:0008006" key="4">
    <source>
        <dbReference type="Google" id="ProtNLM"/>
    </source>
</evidence>
<protein>
    <recommendedName>
        <fullName evidence="4">Proline-rich protein PRCC</fullName>
    </recommendedName>
</protein>